<evidence type="ECO:0000313" key="3">
    <source>
        <dbReference type="Proteomes" id="UP000325614"/>
    </source>
</evidence>
<keyword evidence="2" id="KW-0489">Methyltransferase</keyword>
<dbReference type="Pfam" id="PF05050">
    <property type="entry name" value="Methyltransf_21"/>
    <property type="match status" value="1"/>
</dbReference>
<evidence type="ECO:0000313" key="2">
    <source>
        <dbReference type="EMBL" id="QFU17871.1"/>
    </source>
</evidence>
<keyword evidence="3" id="KW-1185">Reference proteome</keyword>
<proteinExistence type="predicted"/>
<dbReference type="CDD" id="cd02440">
    <property type="entry name" value="AdoMet_MTases"/>
    <property type="match status" value="1"/>
</dbReference>
<organism evidence="2 3">
    <name type="scientific">Microvirga thermotolerans</name>
    <dbReference type="NCBI Taxonomy" id="2651334"/>
    <lineage>
        <taxon>Bacteria</taxon>
        <taxon>Pseudomonadati</taxon>
        <taxon>Pseudomonadota</taxon>
        <taxon>Alphaproteobacteria</taxon>
        <taxon>Hyphomicrobiales</taxon>
        <taxon>Methylobacteriaceae</taxon>
        <taxon>Microvirga</taxon>
    </lineage>
</organism>
<dbReference type="GO" id="GO:0032259">
    <property type="term" value="P:methylation"/>
    <property type="evidence" value="ECO:0007669"/>
    <property type="project" value="UniProtKB-KW"/>
</dbReference>
<name>A0A5P9K0B0_9HYPH</name>
<sequence length="456" mass="49929">MGAARLDAEQHRHVLAHSRGAEWNSGRTGDAFGLFLDRDRAVLQAGARSETRSVPHGASVFDGGVLPRRLDGAFLERNLCSVHVPSGKRGLAPRCRNQAAVGTPCHRGIGEAAPLSSSNPGRSLRRRSIKDNKASFGGSLIGPQGKRVMMTVNLRQRIEQAVHRSSNAVHKVQWGIRAAGLRNALEGSAHLLRLRLQRPDRAKIILRSGPRLQFAYPSQLPRTLVMFGDFIDPEYAFIREVARPDWTVVDVGAAIGQFSIFAARLPCRFVHAYEPSSANVATLRLNIEENGVGDRIAVHRLALSDLNGELTFETKEQTWMSGLSNCAGSGETVPVRRLSDELERLGLPHLSILKVNVAGHEPQVLAGAMDAIGKGRVDIMILLLGLASLTLYREIARQGYRFFFYHPMRRALREVRSFEAETVLSAMPWPARHIIAIRSAALEAGILSSVGIEGAI</sequence>
<keyword evidence="2" id="KW-0808">Transferase</keyword>
<dbReference type="InterPro" id="IPR029063">
    <property type="entry name" value="SAM-dependent_MTases_sf"/>
</dbReference>
<dbReference type="PANTHER" id="PTHR34203:SF15">
    <property type="entry name" value="SLL1173 PROTEIN"/>
    <property type="match status" value="1"/>
</dbReference>
<dbReference type="Proteomes" id="UP000325614">
    <property type="component" value="Chromosome"/>
</dbReference>
<dbReference type="PANTHER" id="PTHR34203">
    <property type="entry name" value="METHYLTRANSFERASE, FKBM FAMILY PROTEIN"/>
    <property type="match status" value="1"/>
</dbReference>
<dbReference type="Gene3D" id="3.40.50.150">
    <property type="entry name" value="Vaccinia Virus protein VP39"/>
    <property type="match status" value="1"/>
</dbReference>
<dbReference type="InterPro" id="IPR006342">
    <property type="entry name" value="FkbM_mtfrase"/>
</dbReference>
<protein>
    <submittedName>
        <fullName evidence="2">FkbM family methyltransferase</fullName>
    </submittedName>
</protein>
<dbReference type="SUPFAM" id="SSF53335">
    <property type="entry name" value="S-adenosyl-L-methionine-dependent methyltransferases"/>
    <property type="match status" value="1"/>
</dbReference>
<accession>A0A5P9K0B0</accession>
<reference evidence="2 3" key="1">
    <citation type="submission" date="2019-10" db="EMBL/GenBank/DDBJ databases">
        <title>Isolation, Identification of Microvirga thermotolerans HR1, a novel thermophilic bacterium and Comparative Genomics of the genus Microvirga.</title>
        <authorList>
            <person name="Li J."/>
            <person name="Zhang W."/>
            <person name="Lin M."/>
            <person name="Wang J."/>
        </authorList>
    </citation>
    <scope>NUCLEOTIDE SEQUENCE [LARGE SCALE GENOMIC DNA]</scope>
    <source>
        <strain evidence="2 3">HR1</strain>
    </source>
</reference>
<feature type="domain" description="Methyltransferase FkbM" evidence="1">
    <location>
        <begin position="250"/>
        <end position="381"/>
    </location>
</feature>
<dbReference type="KEGG" id="mico:GDR74_17525"/>
<dbReference type="GO" id="GO:0008168">
    <property type="term" value="F:methyltransferase activity"/>
    <property type="evidence" value="ECO:0007669"/>
    <property type="project" value="UniProtKB-KW"/>
</dbReference>
<gene>
    <name evidence="2" type="ORF">GDR74_17525</name>
</gene>
<dbReference type="AlphaFoldDB" id="A0A5P9K0B0"/>
<dbReference type="EMBL" id="CP045423">
    <property type="protein sequence ID" value="QFU17871.1"/>
    <property type="molecule type" value="Genomic_DNA"/>
</dbReference>
<dbReference type="NCBIfam" id="TIGR01444">
    <property type="entry name" value="fkbM_fam"/>
    <property type="match status" value="1"/>
</dbReference>
<evidence type="ECO:0000259" key="1">
    <source>
        <dbReference type="Pfam" id="PF05050"/>
    </source>
</evidence>
<dbReference type="InterPro" id="IPR052514">
    <property type="entry name" value="SAM-dependent_MTase"/>
</dbReference>